<accession>A0A0K0DIR1</accession>
<organism evidence="2 3">
    <name type="scientific">Angiostrongylus cantonensis</name>
    <name type="common">Rat lungworm</name>
    <dbReference type="NCBI Taxonomy" id="6313"/>
    <lineage>
        <taxon>Eukaryota</taxon>
        <taxon>Metazoa</taxon>
        <taxon>Ecdysozoa</taxon>
        <taxon>Nematoda</taxon>
        <taxon>Chromadorea</taxon>
        <taxon>Rhabditida</taxon>
        <taxon>Rhabditina</taxon>
        <taxon>Rhabditomorpha</taxon>
        <taxon>Strongyloidea</taxon>
        <taxon>Metastrongylidae</taxon>
        <taxon>Angiostrongylus</taxon>
    </lineage>
</organism>
<evidence type="ECO:0000313" key="2">
    <source>
        <dbReference type="Proteomes" id="UP000035642"/>
    </source>
</evidence>
<feature type="signal peptide" evidence="1">
    <location>
        <begin position="1"/>
        <end position="16"/>
    </location>
</feature>
<proteinExistence type="predicted"/>
<dbReference type="Proteomes" id="UP000035642">
    <property type="component" value="Unassembled WGS sequence"/>
</dbReference>
<dbReference type="AlphaFoldDB" id="A0A0K0DIR1"/>
<protein>
    <submittedName>
        <fullName evidence="3">Protein quiver</fullName>
    </submittedName>
</protein>
<evidence type="ECO:0000256" key="1">
    <source>
        <dbReference type="SAM" id="SignalP"/>
    </source>
</evidence>
<reference evidence="2" key="1">
    <citation type="submission" date="2012-09" db="EMBL/GenBank/DDBJ databases">
        <authorList>
            <person name="Martin A.A."/>
        </authorList>
    </citation>
    <scope>NUCLEOTIDE SEQUENCE</scope>
</reference>
<feature type="chain" id="PRO_5005326736" evidence="1">
    <location>
        <begin position="17"/>
        <end position="138"/>
    </location>
</feature>
<reference evidence="3" key="2">
    <citation type="submission" date="2017-02" db="UniProtKB">
        <authorList>
            <consortium name="WormBaseParasite"/>
        </authorList>
    </citation>
    <scope>IDENTIFICATION</scope>
</reference>
<keyword evidence="1" id="KW-0732">Signal</keyword>
<sequence length="138" mass="15086">MFRSIVLSACISSCLAVTCYDCYNTGPNHETCTRDRKCSGLACVIYDTGDDKKTMTAFCLLAMGGLNRSDSCWLDPDGPGRHCICYSDFCNHLIGTAIEFFNGTSLDAPVTVGYKNEDRDWEKLSGIHSTSSNIVRGS</sequence>
<dbReference type="WBParaSite" id="ACAC_0001121001-mRNA-1">
    <property type="protein sequence ID" value="ACAC_0001121001-mRNA-1"/>
    <property type="gene ID" value="ACAC_0001121001"/>
</dbReference>
<name>A0A0K0DIR1_ANGCA</name>
<keyword evidence="2" id="KW-1185">Reference proteome</keyword>
<evidence type="ECO:0000313" key="3">
    <source>
        <dbReference type="WBParaSite" id="ACAC_0001121001-mRNA-1"/>
    </source>
</evidence>